<dbReference type="PANTHER" id="PTHR46401">
    <property type="entry name" value="GLYCOSYLTRANSFERASE WBBK-RELATED"/>
    <property type="match status" value="1"/>
</dbReference>
<dbReference type="GO" id="GO:0009103">
    <property type="term" value="P:lipopolysaccharide biosynthetic process"/>
    <property type="evidence" value="ECO:0007669"/>
    <property type="project" value="TreeGrafter"/>
</dbReference>
<dbReference type="AlphaFoldDB" id="A0A7Z7PAF2"/>
<gene>
    <name evidence="5" type="ORF">NCTC2665_01693</name>
</gene>
<evidence type="ECO:0000313" key="5">
    <source>
        <dbReference type="EMBL" id="SQG49159.1"/>
    </source>
</evidence>
<proteinExistence type="predicted"/>
<dbReference type="SUPFAM" id="SSF53756">
    <property type="entry name" value="UDP-Glycosyltransferase/glycogen phosphorylase"/>
    <property type="match status" value="1"/>
</dbReference>
<reference evidence="5 6" key="1">
    <citation type="submission" date="2018-06" db="EMBL/GenBank/DDBJ databases">
        <authorList>
            <consortium name="Pathogen Informatics"/>
            <person name="Doyle S."/>
        </authorList>
    </citation>
    <scope>NUCLEOTIDE SEQUENCE [LARGE SCALE GENOMIC DNA]</scope>
    <source>
        <strain evidence="5 6">NCTC2665</strain>
    </source>
</reference>
<accession>A0A7Z7PAF2</accession>
<evidence type="ECO:0000256" key="1">
    <source>
        <dbReference type="ARBA" id="ARBA00022676"/>
    </source>
</evidence>
<feature type="domain" description="Glycosyl transferase family 1" evidence="3">
    <location>
        <begin position="202"/>
        <end position="353"/>
    </location>
</feature>
<dbReference type="InterPro" id="IPR028098">
    <property type="entry name" value="Glyco_trans_4-like_N"/>
</dbReference>
<evidence type="ECO:0000256" key="2">
    <source>
        <dbReference type="ARBA" id="ARBA00022679"/>
    </source>
</evidence>
<evidence type="ECO:0000259" key="3">
    <source>
        <dbReference type="Pfam" id="PF00534"/>
    </source>
</evidence>
<dbReference type="PANTHER" id="PTHR46401:SF2">
    <property type="entry name" value="GLYCOSYLTRANSFERASE WBBK-RELATED"/>
    <property type="match status" value="1"/>
</dbReference>
<evidence type="ECO:0000259" key="4">
    <source>
        <dbReference type="Pfam" id="PF13439"/>
    </source>
</evidence>
<dbReference type="InterPro" id="IPR001296">
    <property type="entry name" value="Glyco_trans_1"/>
</dbReference>
<dbReference type="EMBL" id="LS483396">
    <property type="protein sequence ID" value="SQG49159.1"/>
    <property type="molecule type" value="Genomic_DNA"/>
</dbReference>
<dbReference type="Gene3D" id="3.40.50.2000">
    <property type="entry name" value="Glycogen Phosphorylase B"/>
    <property type="match status" value="2"/>
</dbReference>
<dbReference type="GO" id="GO:0016757">
    <property type="term" value="F:glycosyltransferase activity"/>
    <property type="evidence" value="ECO:0007669"/>
    <property type="project" value="UniProtKB-KW"/>
</dbReference>
<sequence>MVRVSPSRPLRLLMDARYTRTDFHDGISRYGASLIEAVARRAAAPGTAGADVEVAMLISDERQLALLPDGVPWHLVSGPTSPREPFVARQVARLRPDVVFSPMQTMGSWGRDYALILTLHDLIYYEHRTPPRNLPEPIRWLWRAYHLTKTPQRLLLDRADAVATVSRTTAELIARHRLTRRPVHVIANAAQAVPEPRDPDETPDRTLLYMGSFMDYKDVESLVAAAPLLPGYELHLLSRISPERRGQLEARLAEHRAAAGAAGADVLFHDGTDEAEYVRLLRRATAAVTLSRAEGFGLPVAEAMAHGTPVVCSDLPIFREIAGAGTPSFRGVPLEGDRAAALAARVRELEDPAEFAAASRASVAQAARFSWDESARRLVDLTAALGAERRAARARMGRSSR</sequence>
<keyword evidence="2 5" id="KW-0808">Transferase</keyword>
<dbReference type="Proteomes" id="UP000248985">
    <property type="component" value="Chromosome 1"/>
</dbReference>
<protein>
    <submittedName>
        <fullName evidence="5">Glycosyltransferase, MSMEG_0565 family</fullName>
    </submittedName>
</protein>
<organism evidence="5 6">
    <name type="scientific">Micrococcus luteus (strain ATCC 4698 / DSM 20030 / JCM 1464 / CCM 169 / CCUG 5858 / IAM 1056 / NBRC 3333 / NCIMB 9278 / NCTC 2665 / VKM Ac-2230)</name>
    <name type="common">Micrococcus lysodeikticus</name>
    <dbReference type="NCBI Taxonomy" id="465515"/>
    <lineage>
        <taxon>Bacteria</taxon>
        <taxon>Bacillati</taxon>
        <taxon>Actinomycetota</taxon>
        <taxon>Actinomycetes</taxon>
        <taxon>Micrococcales</taxon>
        <taxon>Micrococcaceae</taxon>
        <taxon>Micrococcus</taxon>
    </lineage>
</organism>
<name>A0A7Z7PAF2_MICLC</name>
<keyword evidence="1" id="KW-0328">Glycosyltransferase</keyword>
<dbReference type="Pfam" id="PF13439">
    <property type="entry name" value="Glyco_transf_4"/>
    <property type="match status" value="1"/>
</dbReference>
<evidence type="ECO:0000313" key="6">
    <source>
        <dbReference type="Proteomes" id="UP000248985"/>
    </source>
</evidence>
<feature type="domain" description="Glycosyltransferase subfamily 4-like N-terminal" evidence="4">
    <location>
        <begin position="67"/>
        <end position="189"/>
    </location>
</feature>
<dbReference type="Pfam" id="PF00534">
    <property type="entry name" value="Glycos_transf_1"/>
    <property type="match status" value="1"/>
</dbReference>